<sequence>MKRRDFLRQSGLASGMLLLPAFMQAAAGRAPMAAAGRRVVFIRLQGGNDGLNTVVPYGQPQYYEQRPQLAVPANEVLPVADGWGFHPALKELLPFYERRQLLVLQQVGYPDTDPSHYHSGEIWRTGCCQGLQANHWLPAGTPVADYGEQDFDVSLEDITRRIIQGDATRVYHVALDGFDTHQFQRVQHDGLLGVYAQGVSRFLQQLERGGQLENTLVVTWSEFGRSVGENVRRGTDHGEGGQVYIFGSRLKQWGIEPCTLAGGHLPVQTDFRSLYATIAGRWLETDSRLNGRFSAMGWL</sequence>
<keyword evidence="3" id="KW-1185">Reference proteome</keyword>
<feature type="signal peptide" evidence="1">
    <location>
        <begin position="1"/>
        <end position="25"/>
    </location>
</feature>
<proteinExistence type="predicted"/>
<dbReference type="EMBL" id="FUWZ01000002">
    <property type="protein sequence ID" value="SKA22937.1"/>
    <property type="molecule type" value="Genomic_DNA"/>
</dbReference>
<dbReference type="OrthoDB" id="238140at2"/>
<accession>A0A1T4S476</accession>
<dbReference type="InterPro" id="IPR010869">
    <property type="entry name" value="DUF1501"/>
</dbReference>
<evidence type="ECO:0000313" key="3">
    <source>
        <dbReference type="Proteomes" id="UP000190367"/>
    </source>
</evidence>
<dbReference type="RefSeq" id="WP_078670192.1">
    <property type="nucleotide sequence ID" value="NZ_FUWZ01000002.1"/>
</dbReference>
<evidence type="ECO:0000313" key="2">
    <source>
        <dbReference type="EMBL" id="SKA22937.1"/>
    </source>
</evidence>
<keyword evidence="1" id="KW-0732">Signal</keyword>
<evidence type="ECO:0008006" key="4">
    <source>
        <dbReference type="Google" id="ProtNLM"/>
    </source>
</evidence>
<protein>
    <recommendedName>
        <fullName evidence="4">DUF1501 domain-containing protein</fullName>
    </recommendedName>
</protein>
<dbReference type="AlphaFoldDB" id="A0A1T4S476"/>
<evidence type="ECO:0000256" key="1">
    <source>
        <dbReference type="SAM" id="SignalP"/>
    </source>
</evidence>
<dbReference type="InterPro" id="IPR017850">
    <property type="entry name" value="Alkaline_phosphatase_core_sf"/>
</dbReference>
<dbReference type="SUPFAM" id="SSF53649">
    <property type="entry name" value="Alkaline phosphatase-like"/>
    <property type="match status" value="1"/>
</dbReference>
<dbReference type="Pfam" id="PF07394">
    <property type="entry name" value="DUF1501"/>
    <property type="match status" value="1"/>
</dbReference>
<dbReference type="Proteomes" id="UP000190367">
    <property type="component" value="Unassembled WGS sequence"/>
</dbReference>
<name>A0A1T4S476_9BACT</name>
<reference evidence="3" key="1">
    <citation type="submission" date="2017-02" db="EMBL/GenBank/DDBJ databases">
        <authorList>
            <person name="Varghese N."/>
            <person name="Submissions S."/>
        </authorList>
    </citation>
    <scope>NUCLEOTIDE SEQUENCE [LARGE SCALE GENOMIC DNA]</scope>
    <source>
        <strain evidence="3">DSM 22224</strain>
    </source>
</reference>
<dbReference type="STRING" id="634771.SAMN04488128_1021766"/>
<feature type="chain" id="PRO_5012662231" description="DUF1501 domain-containing protein" evidence="1">
    <location>
        <begin position="26"/>
        <end position="299"/>
    </location>
</feature>
<gene>
    <name evidence="2" type="ORF">SAMN04488128_1021766</name>
</gene>
<organism evidence="2 3">
    <name type="scientific">Chitinophaga eiseniae</name>
    <dbReference type="NCBI Taxonomy" id="634771"/>
    <lineage>
        <taxon>Bacteria</taxon>
        <taxon>Pseudomonadati</taxon>
        <taxon>Bacteroidota</taxon>
        <taxon>Chitinophagia</taxon>
        <taxon>Chitinophagales</taxon>
        <taxon>Chitinophagaceae</taxon>
        <taxon>Chitinophaga</taxon>
    </lineage>
</organism>